<reference evidence="1" key="2">
    <citation type="journal article" date="2018" name="Genome Announc.">
        <title>First Report of a Complete Genome Sequence of White spot syndrome virus from India.</title>
        <authorList>
            <person name="Vinaya Kumar K."/>
            <person name="Shekhar M.S."/>
            <person name="Otta S.K."/>
            <person name="Karthic K."/>
            <person name="Ashok Kumar J."/>
            <person name="Gopikrishna G."/>
            <person name="Vijayan K.K."/>
        </authorList>
    </citation>
    <scope>NUCLEOTIDE SEQUENCE</scope>
    <source>
        <strain evidence="1">IN_AP4RU</strain>
    </source>
</reference>
<dbReference type="EMBL" id="MG702567">
    <property type="protein sequence ID" value="AUO15075.1"/>
    <property type="molecule type" value="Genomic_DNA"/>
</dbReference>
<protein>
    <submittedName>
        <fullName evidence="1">WSSV266</fullName>
    </submittedName>
</protein>
<dbReference type="Proteomes" id="UP000267352">
    <property type="component" value="Segment"/>
</dbReference>
<accession>A0A2I6SBZ4</accession>
<name>A0A2I6SBZ4_9VIRU</name>
<evidence type="ECO:0000313" key="1">
    <source>
        <dbReference type="EMBL" id="AUO15075.1"/>
    </source>
</evidence>
<reference evidence="1" key="1">
    <citation type="submission" date="2017-12" db="EMBL/GenBank/DDBJ databases">
        <authorList>
            <person name="Katneni V.K."/>
            <person name="Shekhar M.S."/>
            <person name="Otta S.K."/>
            <person name="Karthic K."/>
            <person name="Jangam A.K."/>
            <person name="Gopikrishna G."/>
            <person name="Vijayan K.K."/>
        </authorList>
    </citation>
    <scope>NUCLEOTIDE SEQUENCE [LARGE SCALE GENOMIC DNA]</scope>
    <source>
        <strain evidence="1">IN_AP4RU</strain>
    </source>
</reference>
<proteinExistence type="predicted"/>
<organism evidence="1">
    <name type="scientific">White spot syndrome virus</name>
    <dbReference type="NCBI Taxonomy" id="342409"/>
    <lineage>
        <taxon>Viruses</taxon>
        <taxon>Viruses incertae sedis</taxon>
        <taxon>Naldaviricetes</taxon>
        <taxon>Nimaviridae</taxon>
        <taxon>Whispovirus</taxon>
    </lineage>
</organism>
<sequence length="37" mass="4283">MTAVERGLEHVNHIKRVPFPHATVDGRNYLVRILTKN</sequence>